<dbReference type="RefSeq" id="WP_085622415.1">
    <property type="nucleotide sequence ID" value="NZ_NDYM01000010.1"/>
</dbReference>
<evidence type="ECO:0000313" key="2">
    <source>
        <dbReference type="Proteomes" id="UP000195208"/>
    </source>
</evidence>
<gene>
    <name evidence="1" type="ORF">B9M88_06925</name>
</gene>
<dbReference type="Proteomes" id="UP000195208">
    <property type="component" value="Unassembled WGS sequence"/>
</dbReference>
<organism evidence="1 2">
    <name type="scientific">Staphylococcus agnetis</name>
    <dbReference type="NCBI Taxonomy" id="985762"/>
    <lineage>
        <taxon>Bacteria</taxon>
        <taxon>Bacillati</taxon>
        <taxon>Bacillota</taxon>
        <taxon>Bacilli</taxon>
        <taxon>Bacillales</taxon>
        <taxon>Staphylococcaceae</taxon>
        <taxon>Staphylococcus</taxon>
    </lineage>
</organism>
<sequence>MLKEKRVTTEQMLRIQRELDRCRVYSDIECQLSGINYKNGTSGIVFTHVDIRYPYNNKSIYIYDWESPEHIEKEVQKIKDVIAGEALIK</sequence>
<dbReference type="EMBL" id="NEFX01000012">
    <property type="protein sequence ID" value="OTW31183.1"/>
    <property type="molecule type" value="Genomic_DNA"/>
</dbReference>
<comment type="caution">
    <text evidence="1">The sequence shown here is derived from an EMBL/GenBank/DDBJ whole genome shotgun (WGS) entry which is preliminary data.</text>
</comment>
<protein>
    <recommendedName>
        <fullName evidence="3">Pathogenicity island protein</fullName>
    </recommendedName>
</protein>
<evidence type="ECO:0008006" key="3">
    <source>
        <dbReference type="Google" id="ProtNLM"/>
    </source>
</evidence>
<reference evidence="1 2" key="1">
    <citation type="submission" date="2017-04" db="EMBL/GenBank/DDBJ databases">
        <title>Staphylococcus agnetis, a potential pathogen in the broiler production.</title>
        <authorList>
            <person name="Poulsen L."/>
        </authorList>
    </citation>
    <scope>NUCLEOTIDE SEQUENCE [LARGE SCALE GENOMIC DNA]</scope>
    <source>
        <strain evidence="1 2">723_310714_2_2_spleen</strain>
    </source>
</reference>
<accession>A0ABX3Z435</accession>
<name>A0ABX3Z435_9STAP</name>
<evidence type="ECO:0000313" key="1">
    <source>
        <dbReference type="EMBL" id="OTW31183.1"/>
    </source>
</evidence>
<proteinExistence type="predicted"/>
<keyword evidence="2" id="KW-1185">Reference proteome</keyword>